<sequence>MAVVRRADQRTHETPNAVMTTLASPTLGGAAQSLWQVRMRPGQAGPDHVMDVEQVWTVVDGGMTLRTADGESVLTAGDTAVLPAGVDRRVVADPERGLSALVTGSGSGRALLPDGTDRGVPDWVR</sequence>
<feature type="compositionally biased region" description="Basic and acidic residues" evidence="1">
    <location>
        <begin position="115"/>
        <end position="125"/>
    </location>
</feature>
<protein>
    <recommendedName>
        <fullName evidence="2">Cupin type-2 domain-containing protein</fullName>
    </recommendedName>
</protein>
<reference evidence="4" key="1">
    <citation type="journal article" date="2019" name="Int. J. Syst. Evol. Microbiol.">
        <title>The Global Catalogue of Microorganisms (GCM) 10K type strain sequencing project: providing services to taxonomists for standard genome sequencing and annotation.</title>
        <authorList>
            <consortium name="The Broad Institute Genomics Platform"/>
            <consortium name="The Broad Institute Genome Sequencing Center for Infectious Disease"/>
            <person name="Wu L."/>
            <person name="Ma J."/>
        </authorList>
    </citation>
    <scope>NUCLEOTIDE SEQUENCE [LARGE SCALE GENOMIC DNA]</scope>
    <source>
        <strain evidence="4">JCM 18055</strain>
    </source>
</reference>
<feature type="region of interest" description="Disordered" evidence="1">
    <location>
        <begin position="105"/>
        <end position="125"/>
    </location>
</feature>
<comment type="caution">
    <text evidence="3">The sequence shown here is derived from an EMBL/GenBank/DDBJ whole genome shotgun (WGS) entry which is preliminary data.</text>
</comment>
<dbReference type="Gene3D" id="2.60.120.10">
    <property type="entry name" value="Jelly Rolls"/>
    <property type="match status" value="1"/>
</dbReference>
<dbReference type="InterPro" id="IPR011051">
    <property type="entry name" value="RmlC_Cupin_sf"/>
</dbReference>
<evidence type="ECO:0000313" key="4">
    <source>
        <dbReference type="Proteomes" id="UP001500325"/>
    </source>
</evidence>
<evidence type="ECO:0000259" key="2">
    <source>
        <dbReference type="Pfam" id="PF07883"/>
    </source>
</evidence>
<dbReference type="Proteomes" id="UP001500325">
    <property type="component" value="Unassembled WGS sequence"/>
</dbReference>
<dbReference type="InterPro" id="IPR013096">
    <property type="entry name" value="Cupin_2"/>
</dbReference>
<name>A0ABP8WQ24_9PSEU</name>
<gene>
    <name evidence="3" type="ORF">GCM10023215_33600</name>
</gene>
<dbReference type="EMBL" id="BAABIC010000010">
    <property type="protein sequence ID" value="GAA4693548.1"/>
    <property type="molecule type" value="Genomic_DNA"/>
</dbReference>
<organism evidence="3 4">
    <name type="scientific">Pseudonocardia yuanmonensis</name>
    <dbReference type="NCBI Taxonomy" id="1095914"/>
    <lineage>
        <taxon>Bacteria</taxon>
        <taxon>Bacillati</taxon>
        <taxon>Actinomycetota</taxon>
        <taxon>Actinomycetes</taxon>
        <taxon>Pseudonocardiales</taxon>
        <taxon>Pseudonocardiaceae</taxon>
        <taxon>Pseudonocardia</taxon>
    </lineage>
</organism>
<dbReference type="Pfam" id="PF07883">
    <property type="entry name" value="Cupin_2"/>
    <property type="match status" value="1"/>
</dbReference>
<evidence type="ECO:0000256" key="1">
    <source>
        <dbReference type="SAM" id="MobiDB-lite"/>
    </source>
</evidence>
<accession>A0ABP8WQ24</accession>
<feature type="domain" description="Cupin type-2" evidence="2">
    <location>
        <begin position="37"/>
        <end position="96"/>
    </location>
</feature>
<proteinExistence type="predicted"/>
<evidence type="ECO:0000313" key="3">
    <source>
        <dbReference type="EMBL" id="GAA4693548.1"/>
    </source>
</evidence>
<dbReference type="InterPro" id="IPR014710">
    <property type="entry name" value="RmlC-like_jellyroll"/>
</dbReference>
<dbReference type="SUPFAM" id="SSF51182">
    <property type="entry name" value="RmlC-like cupins"/>
    <property type="match status" value="1"/>
</dbReference>
<keyword evidence="4" id="KW-1185">Reference proteome</keyword>